<dbReference type="RefSeq" id="XP_059600249.1">
    <property type="nucleotide sequence ID" value="XM_059746943.1"/>
</dbReference>
<dbReference type="AlphaFoldDB" id="A0AAJ8BM88"/>
<reference evidence="2" key="1">
    <citation type="submission" date="2025-02" db="EMBL/GenBank/DDBJ databases">
        <authorList>
            <consortium name="NCBI Genome Project"/>
        </authorList>
    </citation>
    <scope>NUCLEOTIDE SEQUENCE</scope>
</reference>
<dbReference type="KEGG" id="ang:An03g02010"/>
<dbReference type="GeneID" id="84590645"/>
<proteinExistence type="predicted"/>
<dbReference type="VEuPathDB" id="FungiDB:An03g02010"/>
<organism evidence="2">
    <name type="scientific">Aspergillus niger</name>
    <dbReference type="NCBI Taxonomy" id="5061"/>
    <lineage>
        <taxon>Eukaryota</taxon>
        <taxon>Fungi</taxon>
        <taxon>Dikarya</taxon>
        <taxon>Ascomycota</taxon>
        <taxon>Pezizomycotina</taxon>
        <taxon>Eurotiomycetes</taxon>
        <taxon>Eurotiomycetidae</taxon>
        <taxon>Eurotiales</taxon>
        <taxon>Aspergillaceae</taxon>
        <taxon>Aspergillus</taxon>
        <taxon>Aspergillus subgen. Circumdati</taxon>
    </lineage>
</organism>
<reference evidence="2" key="2">
    <citation type="submission" date="2025-08" db="UniProtKB">
        <authorList>
            <consortium name="RefSeq"/>
        </authorList>
    </citation>
    <scope>IDENTIFICATION</scope>
</reference>
<gene>
    <name evidence="2" type="ORF">An03g02010</name>
</gene>
<feature type="region of interest" description="Disordered" evidence="1">
    <location>
        <begin position="1"/>
        <end position="23"/>
    </location>
</feature>
<sequence length="223" mass="25659">MLRLTKSPVHLCETNESTDRNNEELKQEARSWVDGVAQSTHLCLRNETSFLRHNFSFAAHVEFFLTGEALFEEDEYMPVGRSETTASERAHREEFLTSRKQLGIDELCEFVNMLNRISGGGTPHKEQLRMLDFEWSSGMFLLWARFVRSIASEVAALAVHPVPRRMYLFTNCPRKEMVRNRSSQQDNLDDYWPGSAFRAVVGLREIGWKSFPFVSVPASMTTS</sequence>
<accession>A0AAJ8BM88</accession>
<evidence type="ECO:0000256" key="1">
    <source>
        <dbReference type="SAM" id="MobiDB-lite"/>
    </source>
</evidence>
<protein>
    <submittedName>
        <fullName evidence="2">Uncharacterized protein</fullName>
    </submittedName>
</protein>
<evidence type="ECO:0000313" key="2">
    <source>
        <dbReference type="RefSeq" id="XP_059600249.1"/>
    </source>
</evidence>
<name>A0AAJ8BM88_ASPNG</name>